<dbReference type="OrthoDB" id="9804019at2"/>
<dbReference type="InterPro" id="IPR058031">
    <property type="entry name" value="AAA_lid_NorR"/>
</dbReference>
<dbReference type="STRING" id="216142.LT40_08245"/>
<sequence length="528" mass="57763">MAKEVITTHQARALQALLPLLGDLTAEVSSELRYYRVLDALQQLVPADAMALLRVDHGELIPVAAYGLAEDAMARRYPVVRHPRLKAIVEAKGPVLFPPNCDLPDPYDGLIGSSALPVHDCMGCALRINEQIWGVLTLDALTVGQFSERDLQTIETFATFAAATVVAASRFDDLLQTVAGERKRAEAYRLAAHRPKPAMIGNSERFRQLLSEVDLVAPSDLTVLITGETGVGKELVAQRLHDGSARADKPFITVNCAALPEHLVESELFGHVKGAFSGAIENRLGKFELATSGTLFLDEIGELPLVVQASLLRVLQGGQLQRVGSDKLHVVDIRLIAATNRNLADEVRQGRFRADLYHRLSVYPLRVPALRERREDIMLLAGAFAEHNRWRIGVPSLRFSENARRALIGYAWPGNIRELEHLMARAALKANKRTTSSLAKQVLTLESEDLDFLEATTDHSSTATPLPHSADSAPPVDFRSAVDAYKRQLLSDALARHDGNAAAAARSLGLDRANLMRLAARLDTTPGR</sequence>
<dbReference type="Gene3D" id="3.40.50.300">
    <property type="entry name" value="P-loop containing nucleotide triphosphate hydrolases"/>
    <property type="match status" value="1"/>
</dbReference>
<protein>
    <submittedName>
        <fullName evidence="7">Chemotaxis protein CheY</fullName>
    </submittedName>
</protein>
<dbReference type="InterPro" id="IPR002078">
    <property type="entry name" value="Sigma_54_int"/>
</dbReference>
<dbReference type="InterPro" id="IPR029016">
    <property type="entry name" value="GAF-like_dom_sf"/>
</dbReference>
<dbReference type="Pfam" id="PF00158">
    <property type="entry name" value="Sigma54_activat"/>
    <property type="match status" value="1"/>
</dbReference>
<dbReference type="PANTHER" id="PTHR32071:SF35">
    <property type="entry name" value="ANAEROBIC NITRIC OXIDE REDUCTASE TRANSCRIPTION REGULATOR NORR"/>
    <property type="match status" value="1"/>
</dbReference>
<dbReference type="Proteomes" id="UP000029499">
    <property type="component" value="Chromosome"/>
</dbReference>
<keyword evidence="5" id="KW-0804">Transcription</keyword>
<evidence type="ECO:0000256" key="5">
    <source>
        <dbReference type="ARBA" id="ARBA00023163"/>
    </source>
</evidence>
<dbReference type="GO" id="GO:0043565">
    <property type="term" value="F:sequence-specific DNA binding"/>
    <property type="evidence" value="ECO:0007669"/>
    <property type="project" value="InterPro"/>
</dbReference>
<dbReference type="HOGENOM" id="CLU_000445_125_1_6"/>
<dbReference type="InterPro" id="IPR009057">
    <property type="entry name" value="Homeodomain-like_sf"/>
</dbReference>
<accession>A0A089YSQ1</accession>
<evidence type="ECO:0000259" key="6">
    <source>
        <dbReference type="PROSITE" id="PS50045"/>
    </source>
</evidence>
<keyword evidence="1" id="KW-0547">Nucleotide-binding</keyword>
<evidence type="ECO:0000256" key="3">
    <source>
        <dbReference type="ARBA" id="ARBA00023015"/>
    </source>
</evidence>
<dbReference type="InterPro" id="IPR025944">
    <property type="entry name" value="Sigma_54_int_dom_CS"/>
</dbReference>
<dbReference type="AlphaFoldDB" id="A0A089YSQ1"/>
<evidence type="ECO:0000313" key="7">
    <source>
        <dbReference type="EMBL" id="AIS17387.1"/>
    </source>
</evidence>
<gene>
    <name evidence="7" type="ORF">LT40_08245</name>
</gene>
<dbReference type="GO" id="GO:0005524">
    <property type="term" value="F:ATP binding"/>
    <property type="evidence" value="ECO:0007669"/>
    <property type="project" value="UniProtKB-KW"/>
</dbReference>
<dbReference type="InterPro" id="IPR003018">
    <property type="entry name" value="GAF"/>
</dbReference>
<keyword evidence="8" id="KW-1185">Reference proteome</keyword>
<dbReference type="Gene3D" id="1.10.8.60">
    <property type="match status" value="1"/>
</dbReference>
<dbReference type="GO" id="GO:0006355">
    <property type="term" value="P:regulation of DNA-templated transcription"/>
    <property type="evidence" value="ECO:0007669"/>
    <property type="project" value="InterPro"/>
</dbReference>
<dbReference type="InterPro" id="IPR003593">
    <property type="entry name" value="AAA+_ATPase"/>
</dbReference>
<reference evidence="7 8" key="1">
    <citation type="journal article" date="2015" name="J. Biotechnol.">
        <title>Complete genome sequence of Pseudomonas rhizosphaerae IH5T (=DSM 16299T), a phosphate-solubilizing rhizobacterium for bacterial biofertilizer.</title>
        <authorList>
            <person name="Kwak Y."/>
            <person name="Jung B.K."/>
            <person name="Shin J.H."/>
        </authorList>
    </citation>
    <scope>NUCLEOTIDE SEQUENCE [LARGE SCALE GENOMIC DNA]</scope>
    <source>
        <strain evidence="7">DSM 16299</strain>
    </source>
</reference>
<dbReference type="Pfam" id="PF01590">
    <property type="entry name" value="GAF"/>
    <property type="match status" value="1"/>
</dbReference>
<dbReference type="PROSITE" id="PS00675">
    <property type="entry name" value="SIGMA54_INTERACT_1"/>
    <property type="match status" value="1"/>
</dbReference>
<dbReference type="RefSeq" id="WP_043188661.1">
    <property type="nucleotide sequence ID" value="NZ_CP009533.1"/>
</dbReference>
<evidence type="ECO:0000256" key="2">
    <source>
        <dbReference type="ARBA" id="ARBA00022840"/>
    </source>
</evidence>
<evidence type="ECO:0000256" key="1">
    <source>
        <dbReference type="ARBA" id="ARBA00022741"/>
    </source>
</evidence>
<dbReference type="InterPro" id="IPR025662">
    <property type="entry name" value="Sigma_54_int_dom_ATP-bd_1"/>
</dbReference>
<dbReference type="PRINTS" id="PR01590">
    <property type="entry name" value="HTHFIS"/>
</dbReference>
<dbReference type="PANTHER" id="PTHR32071">
    <property type="entry name" value="TRANSCRIPTIONAL REGULATORY PROTEIN"/>
    <property type="match status" value="1"/>
</dbReference>
<name>A0A089YSQ1_9PSED</name>
<dbReference type="CDD" id="cd00009">
    <property type="entry name" value="AAA"/>
    <property type="match status" value="1"/>
</dbReference>
<dbReference type="Pfam" id="PF02954">
    <property type="entry name" value="HTH_8"/>
    <property type="match status" value="1"/>
</dbReference>
<dbReference type="SUPFAM" id="SSF52540">
    <property type="entry name" value="P-loop containing nucleoside triphosphate hydrolases"/>
    <property type="match status" value="1"/>
</dbReference>
<dbReference type="FunFam" id="3.40.50.300:FF:000006">
    <property type="entry name" value="DNA-binding transcriptional regulator NtrC"/>
    <property type="match status" value="1"/>
</dbReference>
<evidence type="ECO:0000256" key="4">
    <source>
        <dbReference type="ARBA" id="ARBA00023125"/>
    </source>
</evidence>
<feature type="domain" description="Sigma-54 factor interaction" evidence="6">
    <location>
        <begin position="199"/>
        <end position="428"/>
    </location>
</feature>
<dbReference type="Gene3D" id="1.10.10.60">
    <property type="entry name" value="Homeodomain-like"/>
    <property type="match status" value="1"/>
</dbReference>
<dbReference type="InterPro" id="IPR002197">
    <property type="entry name" value="HTH_Fis"/>
</dbReference>
<keyword evidence="2" id="KW-0067">ATP-binding</keyword>
<organism evidence="7 8">
    <name type="scientific">Pseudomonas rhizosphaerae</name>
    <dbReference type="NCBI Taxonomy" id="216142"/>
    <lineage>
        <taxon>Bacteria</taxon>
        <taxon>Pseudomonadati</taxon>
        <taxon>Pseudomonadota</taxon>
        <taxon>Gammaproteobacteria</taxon>
        <taxon>Pseudomonadales</taxon>
        <taxon>Pseudomonadaceae</taxon>
        <taxon>Pseudomonas</taxon>
    </lineage>
</organism>
<dbReference type="SMART" id="SM00382">
    <property type="entry name" value="AAA"/>
    <property type="match status" value="1"/>
</dbReference>
<dbReference type="InterPro" id="IPR027417">
    <property type="entry name" value="P-loop_NTPase"/>
</dbReference>
<dbReference type="Pfam" id="PF25601">
    <property type="entry name" value="AAA_lid_14"/>
    <property type="match status" value="1"/>
</dbReference>
<dbReference type="SMART" id="SM00065">
    <property type="entry name" value="GAF"/>
    <property type="match status" value="1"/>
</dbReference>
<keyword evidence="4" id="KW-0238">DNA-binding</keyword>
<dbReference type="Gene3D" id="3.30.450.40">
    <property type="match status" value="1"/>
</dbReference>
<proteinExistence type="predicted"/>
<dbReference type="SUPFAM" id="SSF55781">
    <property type="entry name" value="GAF domain-like"/>
    <property type="match status" value="1"/>
</dbReference>
<dbReference type="SUPFAM" id="SSF46689">
    <property type="entry name" value="Homeodomain-like"/>
    <property type="match status" value="1"/>
</dbReference>
<dbReference type="PROSITE" id="PS50045">
    <property type="entry name" value="SIGMA54_INTERACT_4"/>
    <property type="match status" value="1"/>
</dbReference>
<dbReference type="NCBIfam" id="NF003451">
    <property type="entry name" value="PRK05022.1"/>
    <property type="match status" value="1"/>
</dbReference>
<dbReference type="KEGG" id="prh:LT40_08245"/>
<dbReference type="EMBL" id="CP009533">
    <property type="protein sequence ID" value="AIS17387.1"/>
    <property type="molecule type" value="Genomic_DNA"/>
</dbReference>
<keyword evidence="3" id="KW-0805">Transcription regulation</keyword>
<evidence type="ECO:0000313" key="8">
    <source>
        <dbReference type="Proteomes" id="UP000029499"/>
    </source>
</evidence>
<dbReference type="PROSITE" id="PS00688">
    <property type="entry name" value="SIGMA54_INTERACT_3"/>
    <property type="match status" value="1"/>
</dbReference>
<dbReference type="eggNOG" id="COG3604">
    <property type="taxonomic scope" value="Bacteria"/>
</dbReference>